<feature type="chain" id="PRO_5002544979" evidence="1">
    <location>
        <begin position="18"/>
        <end position="175"/>
    </location>
</feature>
<evidence type="ECO:0000256" key="1">
    <source>
        <dbReference type="SAM" id="SignalP"/>
    </source>
</evidence>
<dbReference type="STRING" id="1214573.A0A0G2HE58"/>
<evidence type="ECO:0000313" key="2">
    <source>
        <dbReference type="EMBL" id="KKY33388.1"/>
    </source>
</evidence>
<proteinExistence type="predicted"/>
<sequence length="175" mass="18684">MKPTTVFGLLIADLVSAVDMSPYKAGAGVEAGFATFVEEYYRISEDKTATTTFTDFWTADGELIIAGNVYQGYDAMLGVKQALLPVDGNKAWWHLIRGSEVVGEAADSKTYMADIVIQTTYTPGNCSQAYGNASFTLLKGDDGLPILTPHSQALTVYNLDVSTTASPTDIACTTS</sequence>
<comment type="caution">
    <text evidence="2">The sequence shown here is derived from an EMBL/GenBank/DDBJ whole genome shotgun (WGS) entry which is preliminary data.</text>
</comment>
<feature type="signal peptide" evidence="1">
    <location>
        <begin position="1"/>
        <end position="17"/>
    </location>
</feature>
<organism evidence="2 3">
    <name type="scientific">Diaporthe ampelina</name>
    <dbReference type="NCBI Taxonomy" id="1214573"/>
    <lineage>
        <taxon>Eukaryota</taxon>
        <taxon>Fungi</taxon>
        <taxon>Dikarya</taxon>
        <taxon>Ascomycota</taxon>
        <taxon>Pezizomycotina</taxon>
        <taxon>Sordariomycetes</taxon>
        <taxon>Sordariomycetidae</taxon>
        <taxon>Diaporthales</taxon>
        <taxon>Diaporthaceae</taxon>
        <taxon>Diaporthe</taxon>
    </lineage>
</organism>
<reference evidence="2 3" key="2">
    <citation type="submission" date="2015-05" db="EMBL/GenBank/DDBJ databases">
        <authorList>
            <person name="Morales-Cruz A."/>
            <person name="Amrine K.C."/>
            <person name="Cantu D."/>
        </authorList>
    </citation>
    <scope>NUCLEOTIDE SEQUENCE [LARGE SCALE GENOMIC DNA]</scope>
    <source>
        <strain evidence="2">DA912</strain>
    </source>
</reference>
<accession>A0A0G2HE58</accession>
<keyword evidence="1" id="KW-0732">Signal</keyword>
<dbReference type="Proteomes" id="UP000034680">
    <property type="component" value="Unassembled WGS sequence"/>
</dbReference>
<protein>
    <submittedName>
        <fullName evidence="2">Uncharacterized protein</fullName>
    </submittedName>
</protein>
<dbReference type="AlphaFoldDB" id="A0A0G2HE58"/>
<reference evidence="2 3" key="1">
    <citation type="submission" date="2015-05" db="EMBL/GenBank/DDBJ databases">
        <title>Distinctive expansion of gene families associated with plant cell wall degradation and secondary metabolism in the genomes of grapevine trunk pathogens.</title>
        <authorList>
            <person name="Lawrence D.P."/>
            <person name="Travadon R."/>
            <person name="Rolshausen P.E."/>
            <person name="Baumgartner K."/>
        </authorList>
    </citation>
    <scope>NUCLEOTIDE SEQUENCE [LARGE SCALE GENOMIC DNA]</scope>
    <source>
        <strain evidence="2">DA912</strain>
    </source>
</reference>
<keyword evidence="3" id="KW-1185">Reference proteome</keyword>
<dbReference type="EMBL" id="LCUC01000246">
    <property type="protein sequence ID" value="KKY33388.1"/>
    <property type="molecule type" value="Genomic_DNA"/>
</dbReference>
<evidence type="ECO:0000313" key="3">
    <source>
        <dbReference type="Proteomes" id="UP000034680"/>
    </source>
</evidence>
<dbReference type="OrthoDB" id="3497377at2759"/>
<name>A0A0G2HE58_9PEZI</name>
<gene>
    <name evidence="2" type="ORF">UCDDA912_g06611</name>
</gene>